<reference evidence="2 3" key="1">
    <citation type="journal article" date="2020" name="Antonie Van Leeuwenhoek">
        <title>Rhodopirellula heiligendammensis sp. nov., Rhodopirellula pilleata sp. nov., and Rhodopirellula solitaria sp. nov. isolated from natural or artificial marine surfaces in Northern Germany and California, USA, and emended description of the genus Rhodopirellula.</title>
        <authorList>
            <person name="Kallscheuer N."/>
            <person name="Wiegand S."/>
            <person name="Jogler M."/>
            <person name="Boedeker C."/>
            <person name="Peeters S.H."/>
            <person name="Rast P."/>
            <person name="Heuer A."/>
            <person name="Jetten M.S.M."/>
            <person name="Rohde M."/>
            <person name="Jogler C."/>
        </authorList>
    </citation>
    <scope>NUCLEOTIDE SEQUENCE [LARGE SCALE GENOMIC DNA]</scope>
    <source>
        <strain evidence="2 3">Poly21</strain>
    </source>
</reference>
<dbReference type="Pfam" id="PF12102">
    <property type="entry name" value="MrcB_N"/>
    <property type="match status" value="1"/>
</dbReference>
<evidence type="ECO:0000313" key="3">
    <source>
        <dbReference type="Proteomes" id="UP000319908"/>
    </source>
</evidence>
<dbReference type="OrthoDB" id="9781481at2"/>
<comment type="caution">
    <text evidence="2">The sequence shown here is derived from an EMBL/GenBank/DDBJ whole genome shotgun (WGS) entry which is preliminary data.</text>
</comment>
<accession>A0A5C6C5P5</accession>
<organism evidence="2 3">
    <name type="scientific">Allorhodopirellula heiligendammensis</name>
    <dbReference type="NCBI Taxonomy" id="2714739"/>
    <lineage>
        <taxon>Bacteria</taxon>
        <taxon>Pseudomonadati</taxon>
        <taxon>Planctomycetota</taxon>
        <taxon>Planctomycetia</taxon>
        <taxon>Pirellulales</taxon>
        <taxon>Pirellulaceae</taxon>
        <taxon>Allorhodopirellula</taxon>
    </lineage>
</organism>
<evidence type="ECO:0000313" key="2">
    <source>
        <dbReference type="EMBL" id="TWU19913.1"/>
    </source>
</evidence>
<name>A0A5C6C5P5_9BACT</name>
<dbReference type="InterPro" id="IPR021961">
    <property type="entry name" value="McrB_DNA-bd"/>
</dbReference>
<gene>
    <name evidence="2" type="ORF">Poly21_20920</name>
</gene>
<feature type="domain" description="Type IV methyl-directed restriction enzyme EcoKMcrB subunit DNA-binding" evidence="1">
    <location>
        <begin position="36"/>
        <end position="99"/>
    </location>
</feature>
<dbReference type="RefSeq" id="WP_146406624.1">
    <property type="nucleotide sequence ID" value="NZ_SJPU01000001.1"/>
</dbReference>
<dbReference type="Gene3D" id="3.30.920.90">
    <property type="match status" value="1"/>
</dbReference>
<sequence>MSNNVNDDEVGQWAEFWEVCLRLLTIYPERPAGMSGDTEAKELERQLKERGGELLPMLCENDHWVVEASVGKGNWAAIPWVAFFDSRETTSAQRGVYPVIHISPEAPIGIRIGLGIAAKAYRGREDEKAASVWEELGDENRQELTQAGFLDVVSGTSERTPIGSGDRARRYDSKLQVGYRTRDEVILFLLNSEKMKDSFRTRDGKQVDPLDLALMMKVLPRLVGGSNAIRRTMIGLLGLAHGQSMNESEDAETAVKSWADADRPDAIEGATFPRTASRLCLMWERLSSEGYTSFWL</sequence>
<protein>
    <recommendedName>
        <fullName evidence="1">Type IV methyl-directed restriction enzyme EcoKMcrB subunit DNA-binding domain-containing protein</fullName>
    </recommendedName>
</protein>
<dbReference type="AlphaFoldDB" id="A0A5C6C5P5"/>
<evidence type="ECO:0000259" key="1">
    <source>
        <dbReference type="Pfam" id="PF12102"/>
    </source>
</evidence>
<dbReference type="EMBL" id="SJPU01000001">
    <property type="protein sequence ID" value="TWU19913.1"/>
    <property type="molecule type" value="Genomic_DNA"/>
</dbReference>
<keyword evidence="3" id="KW-1185">Reference proteome</keyword>
<dbReference type="Proteomes" id="UP000319908">
    <property type="component" value="Unassembled WGS sequence"/>
</dbReference>
<proteinExistence type="predicted"/>